<gene>
    <name evidence="1" type="ORF">FEM48_Zijuj04G0170700</name>
</gene>
<evidence type="ECO:0000313" key="1">
    <source>
        <dbReference type="EMBL" id="KAH7533805.1"/>
    </source>
</evidence>
<dbReference type="EMBL" id="JAEACU010000004">
    <property type="protein sequence ID" value="KAH7533805.1"/>
    <property type="molecule type" value="Genomic_DNA"/>
</dbReference>
<dbReference type="Gene3D" id="1.25.40.10">
    <property type="entry name" value="Tetratricopeptide repeat domain"/>
    <property type="match status" value="1"/>
</dbReference>
<sequence>MVGKLCENGDVEEANARLTALLEKGFLADEITHTHLIDGYGKKEDAAASMEEAEKPRHKKETVLNGVNEFLWGMLSTKSFGVVSVELVPPMHRRFSPDKEPLSVWEAGRSREIFGYYERSFTSSK</sequence>
<name>A0A978VL36_ZIZJJ</name>
<organism evidence="1 2">
    <name type="scientific">Ziziphus jujuba var. spinosa</name>
    <dbReference type="NCBI Taxonomy" id="714518"/>
    <lineage>
        <taxon>Eukaryota</taxon>
        <taxon>Viridiplantae</taxon>
        <taxon>Streptophyta</taxon>
        <taxon>Embryophyta</taxon>
        <taxon>Tracheophyta</taxon>
        <taxon>Spermatophyta</taxon>
        <taxon>Magnoliopsida</taxon>
        <taxon>eudicotyledons</taxon>
        <taxon>Gunneridae</taxon>
        <taxon>Pentapetalae</taxon>
        <taxon>rosids</taxon>
        <taxon>fabids</taxon>
        <taxon>Rosales</taxon>
        <taxon>Rhamnaceae</taxon>
        <taxon>Paliureae</taxon>
        <taxon>Ziziphus</taxon>
    </lineage>
</organism>
<dbReference type="AlphaFoldDB" id="A0A978VL36"/>
<reference evidence="1" key="1">
    <citation type="journal article" date="2021" name="Front. Plant Sci.">
        <title>Chromosome-Scale Genome Assembly for Chinese Sour Jujube and Insights Into Its Genome Evolution and Domestication Signature.</title>
        <authorList>
            <person name="Shen L.-Y."/>
            <person name="Luo H."/>
            <person name="Wang X.-L."/>
            <person name="Wang X.-M."/>
            <person name="Qiu X.-J."/>
            <person name="Liu H."/>
            <person name="Zhou S.-S."/>
            <person name="Jia K.-H."/>
            <person name="Nie S."/>
            <person name="Bao Y.-T."/>
            <person name="Zhang R.-G."/>
            <person name="Yun Q.-Z."/>
            <person name="Chai Y.-H."/>
            <person name="Lu J.-Y."/>
            <person name="Li Y."/>
            <person name="Zhao S.-W."/>
            <person name="Mao J.-F."/>
            <person name="Jia S.-G."/>
            <person name="Mao Y.-M."/>
        </authorList>
    </citation>
    <scope>NUCLEOTIDE SEQUENCE</scope>
    <source>
        <strain evidence="1">AT0</strain>
        <tissue evidence="1">Leaf</tissue>
    </source>
</reference>
<protein>
    <submittedName>
        <fullName evidence="1">Uncharacterized protein</fullName>
    </submittedName>
</protein>
<comment type="caution">
    <text evidence="1">The sequence shown here is derived from an EMBL/GenBank/DDBJ whole genome shotgun (WGS) entry which is preliminary data.</text>
</comment>
<accession>A0A978VL36</accession>
<evidence type="ECO:0000313" key="2">
    <source>
        <dbReference type="Proteomes" id="UP000813462"/>
    </source>
</evidence>
<proteinExistence type="predicted"/>
<dbReference type="Proteomes" id="UP000813462">
    <property type="component" value="Unassembled WGS sequence"/>
</dbReference>
<dbReference type="InterPro" id="IPR011990">
    <property type="entry name" value="TPR-like_helical_dom_sf"/>
</dbReference>